<proteinExistence type="predicted"/>
<name>A0A8T1VYK1_9STRA</name>
<organism evidence="1 2">
    <name type="scientific">Phytophthora pseudosyringae</name>
    <dbReference type="NCBI Taxonomy" id="221518"/>
    <lineage>
        <taxon>Eukaryota</taxon>
        <taxon>Sar</taxon>
        <taxon>Stramenopiles</taxon>
        <taxon>Oomycota</taxon>
        <taxon>Peronosporomycetes</taxon>
        <taxon>Peronosporales</taxon>
        <taxon>Peronosporaceae</taxon>
        <taxon>Phytophthora</taxon>
    </lineage>
</organism>
<gene>
    <name evidence="1" type="ORF">PHYPSEUDO_002411</name>
</gene>
<dbReference type="Proteomes" id="UP000694044">
    <property type="component" value="Unassembled WGS sequence"/>
</dbReference>
<accession>A0A8T1VYK1</accession>
<evidence type="ECO:0000313" key="1">
    <source>
        <dbReference type="EMBL" id="KAG7384664.1"/>
    </source>
</evidence>
<reference evidence="1" key="1">
    <citation type="submission" date="2021-02" db="EMBL/GenBank/DDBJ databases">
        <authorList>
            <person name="Palmer J.M."/>
        </authorList>
    </citation>
    <scope>NUCLEOTIDE SEQUENCE</scope>
    <source>
        <strain evidence="1">SCRP734</strain>
    </source>
</reference>
<protein>
    <submittedName>
        <fullName evidence="1">Uncharacterized protein</fullName>
    </submittedName>
</protein>
<keyword evidence="2" id="KW-1185">Reference proteome</keyword>
<comment type="caution">
    <text evidence="1">The sequence shown here is derived from an EMBL/GenBank/DDBJ whole genome shotgun (WGS) entry which is preliminary data.</text>
</comment>
<dbReference type="AlphaFoldDB" id="A0A8T1VYK1"/>
<dbReference type="EMBL" id="JAGDFM010000142">
    <property type="protein sequence ID" value="KAG7384664.1"/>
    <property type="molecule type" value="Genomic_DNA"/>
</dbReference>
<evidence type="ECO:0000313" key="2">
    <source>
        <dbReference type="Proteomes" id="UP000694044"/>
    </source>
</evidence>
<sequence length="172" mass="18950">MLRGTSPLTGCTRIIAVKVLESNNLSEDVSNLQIFYSGDLRENKVTKRSDLTAVSYGKGGHRGVTVSTDDEMEVSSDGGLTEDDANDAVEEEVVPAVAQLDEGEFACTASRPHYKCVIAHWVDMDIPVAFLSSRDQTAMNNTSRQVRAIRRRELREAALAREEDNNAAQTRF</sequence>